<accession>A0A366HXB2</accession>
<keyword evidence="2" id="KW-0813">Transport</keyword>
<evidence type="ECO:0000259" key="5">
    <source>
        <dbReference type="PROSITE" id="PS50893"/>
    </source>
</evidence>
<dbReference type="GO" id="GO:0016887">
    <property type="term" value="F:ATP hydrolysis activity"/>
    <property type="evidence" value="ECO:0007669"/>
    <property type="project" value="InterPro"/>
</dbReference>
<name>A0A366HXB2_9BACT</name>
<dbReference type="PROSITE" id="PS50893">
    <property type="entry name" value="ABC_TRANSPORTER_2"/>
    <property type="match status" value="1"/>
</dbReference>
<dbReference type="Gene3D" id="3.40.50.300">
    <property type="entry name" value="P-loop containing nucleotide triphosphate hydrolases"/>
    <property type="match status" value="1"/>
</dbReference>
<comment type="similarity">
    <text evidence="1">Belongs to the ABC transporter superfamily.</text>
</comment>
<keyword evidence="7" id="KW-1185">Reference proteome</keyword>
<dbReference type="GO" id="GO:0016020">
    <property type="term" value="C:membrane"/>
    <property type="evidence" value="ECO:0007669"/>
    <property type="project" value="InterPro"/>
</dbReference>
<protein>
    <submittedName>
        <fullName evidence="6">ABC-type polysaccharide/polyol phosphate transport system ATPase subunit</fullName>
    </submittedName>
</protein>
<dbReference type="PANTHER" id="PTHR46743:SF2">
    <property type="entry name" value="TEICHOIC ACIDS EXPORT ATP-BINDING PROTEIN TAGH"/>
    <property type="match status" value="1"/>
</dbReference>
<gene>
    <name evidence="6" type="ORF">DES53_101925</name>
</gene>
<sequence length="413" mass="45017">MSHPVIRVERLSKCYRLGEVSTGTLVHDANRWWHRLRGKPDPYAKIGANNKPTVTDTDLWALDDVNFEVNQGEIVGILGRNGAGKSTLLKILSRITTPTHGVAKVRGRLASLLEVGTGFHPELTGRENIFLNGAILGMSHAEVAAKFDEIAAFAGVEQFLGTPVKRYSSGMYVRLAFSVAAHLEPDVLVVDEVLAVGDADFQKRCIDRMDAVAKTGRTVLFVSHNLGAVEALCNTVIRLSGGKLAAHSHDVAGEIARYLAATDRDSGTDLPLALSHEITLEKFEASPSQVRQGKPVRIDVTLNSNRATRLTDCALIILDLKGTRIAVVDPRMDGSVPVKLSEGKFHLSFDIKSVPFVPGTYKIGIYVVADMTRHSTMNLVEVTVLEDSVSNFVPYPVEHRGLVNLDFEVHQGL</sequence>
<evidence type="ECO:0000313" key="7">
    <source>
        <dbReference type="Proteomes" id="UP000253426"/>
    </source>
</evidence>
<keyword evidence="4" id="KW-0067">ATP-binding</keyword>
<evidence type="ECO:0000256" key="3">
    <source>
        <dbReference type="ARBA" id="ARBA00022741"/>
    </source>
</evidence>
<dbReference type="InterPro" id="IPR050683">
    <property type="entry name" value="Bact_Polysacc_Export_ATP-bd"/>
</dbReference>
<dbReference type="PANTHER" id="PTHR46743">
    <property type="entry name" value="TEICHOIC ACIDS EXPORT ATP-BINDING PROTEIN TAGH"/>
    <property type="match status" value="1"/>
</dbReference>
<dbReference type="CDD" id="cd03220">
    <property type="entry name" value="ABC_KpsT_Wzt"/>
    <property type="match status" value="1"/>
</dbReference>
<dbReference type="OrthoDB" id="9778870at2"/>
<evidence type="ECO:0000256" key="1">
    <source>
        <dbReference type="ARBA" id="ARBA00005417"/>
    </source>
</evidence>
<dbReference type="Proteomes" id="UP000253426">
    <property type="component" value="Unassembled WGS sequence"/>
</dbReference>
<dbReference type="InterPro" id="IPR027417">
    <property type="entry name" value="P-loop_NTPase"/>
</dbReference>
<dbReference type="SUPFAM" id="SSF52540">
    <property type="entry name" value="P-loop containing nucleoside triphosphate hydrolases"/>
    <property type="match status" value="1"/>
</dbReference>
<evidence type="ECO:0000313" key="6">
    <source>
        <dbReference type="EMBL" id="RBP48125.1"/>
    </source>
</evidence>
<organism evidence="6 7">
    <name type="scientific">Roseimicrobium gellanilyticum</name>
    <dbReference type="NCBI Taxonomy" id="748857"/>
    <lineage>
        <taxon>Bacteria</taxon>
        <taxon>Pseudomonadati</taxon>
        <taxon>Verrucomicrobiota</taxon>
        <taxon>Verrucomicrobiia</taxon>
        <taxon>Verrucomicrobiales</taxon>
        <taxon>Verrucomicrobiaceae</taxon>
        <taxon>Roseimicrobium</taxon>
    </lineage>
</organism>
<dbReference type="AlphaFoldDB" id="A0A366HXB2"/>
<dbReference type="EMBL" id="QNRR01000001">
    <property type="protein sequence ID" value="RBP48125.1"/>
    <property type="molecule type" value="Genomic_DNA"/>
</dbReference>
<comment type="caution">
    <text evidence="6">The sequence shown here is derived from an EMBL/GenBank/DDBJ whole genome shotgun (WGS) entry which is preliminary data.</text>
</comment>
<dbReference type="InterPro" id="IPR003439">
    <property type="entry name" value="ABC_transporter-like_ATP-bd"/>
</dbReference>
<dbReference type="SMART" id="SM00382">
    <property type="entry name" value="AAA"/>
    <property type="match status" value="1"/>
</dbReference>
<reference evidence="6 7" key="1">
    <citation type="submission" date="2018-06" db="EMBL/GenBank/DDBJ databases">
        <title>Genomic Encyclopedia of Type Strains, Phase IV (KMG-IV): sequencing the most valuable type-strain genomes for metagenomic binning, comparative biology and taxonomic classification.</title>
        <authorList>
            <person name="Goeker M."/>
        </authorList>
    </citation>
    <scope>NUCLEOTIDE SEQUENCE [LARGE SCALE GENOMIC DNA]</scope>
    <source>
        <strain evidence="6 7">DSM 25532</strain>
    </source>
</reference>
<proteinExistence type="inferred from homology"/>
<feature type="domain" description="ABC transporter" evidence="5">
    <location>
        <begin position="46"/>
        <end position="266"/>
    </location>
</feature>
<dbReference type="RefSeq" id="WP_113956999.1">
    <property type="nucleotide sequence ID" value="NZ_QNRR01000001.1"/>
</dbReference>
<keyword evidence="3" id="KW-0547">Nucleotide-binding</keyword>
<evidence type="ECO:0000256" key="4">
    <source>
        <dbReference type="ARBA" id="ARBA00022840"/>
    </source>
</evidence>
<dbReference type="InterPro" id="IPR015860">
    <property type="entry name" value="ABC_transpr_TagH-like"/>
</dbReference>
<dbReference type="GO" id="GO:0005524">
    <property type="term" value="F:ATP binding"/>
    <property type="evidence" value="ECO:0007669"/>
    <property type="project" value="UniProtKB-KW"/>
</dbReference>
<evidence type="ECO:0000256" key="2">
    <source>
        <dbReference type="ARBA" id="ARBA00022448"/>
    </source>
</evidence>
<dbReference type="InterPro" id="IPR003593">
    <property type="entry name" value="AAA+_ATPase"/>
</dbReference>
<dbReference type="GO" id="GO:0140359">
    <property type="term" value="F:ABC-type transporter activity"/>
    <property type="evidence" value="ECO:0007669"/>
    <property type="project" value="InterPro"/>
</dbReference>
<dbReference type="Pfam" id="PF00005">
    <property type="entry name" value="ABC_tran"/>
    <property type="match status" value="1"/>
</dbReference>